<dbReference type="EMBL" id="CAJSTJ010000123">
    <property type="protein sequence ID" value="CAG7558351.1"/>
    <property type="molecule type" value="Genomic_DNA"/>
</dbReference>
<evidence type="ECO:0000313" key="2">
    <source>
        <dbReference type="EMBL" id="CAG7558351.1"/>
    </source>
</evidence>
<organism evidence="2 3">
    <name type="scientific">Fusarium equiseti</name>
    <name type="common">Fusarium scirpi</name>
    <dbReference type="NCBI Taxonomy" id="61235"/>
    <lineage>
        <taxon>Eukaryota</taxon>
        <taxon>Fungi</taxon>
        <taxon>Dikarya</taxon>
        <taxon>Ascomycota</taxon>
        <taxon>Pezizomycotina</taxon>
        <taxon>Sordariomycetes</taxon>
        <taxon>Hypocreomycetidae</taxon>
        <taxon>Hypocreales</taxon>
        <taxon>Nectriaceae</taxon>
        <taxon>Fusarium</taxon>
        <taxon>Fusarium incarnatum-equiseti species complex</taxon>
    </lineage>
</organism>
<reference evidence="2" key="1">
    <citation type="submission" date="2021-05" db="EMBL/GenBank/DDBJ databases">
        <authorList>
            <person name="Khan N."/>
        </authorList>
    </citation>
    <scope>NUCLEOTIDE SEQUENCE</scope>
</reference>
<feature type="chain" id="PRO_5035311688" evidence="1">
    <location>
        <begin position="21"/>
        <end position="98"/>
    </location>
</feature>
<dbReference type="Proteomes" id="UP000693738">
    <property type="component" value="Unassembled WGS sequence"/>
</dbReference>
<gene>
    <name evidence="2" type="ORF">FEQUK3_LOCUS4076</name>
</gene>
<comment type="caution">
    <text evidence="2">The sequence shown here is derived from an EMBL/GenBank/DDBJ whole genome shotgun (WGS) entry which is preliminary data.</text>
</comment>
<protein>
    <submittedName>
        <fullName evidence="2">Uncharacterized protein</fullName>
    </submittedName>
</protein>
<evidence type="ECO:0000256" key="1">
    <source>
        <dbReference type="SAM" id="SignalP"/>
    </source>
</evidence>
<proteinExistence type="predicted"/>
<feature type="signal peptide" evidence="1">
    <location>
        <begin position="1"/>
        <end position="20"/>
    </location>
</feature>
<accession>A0A8J2N9G0</accession>
<keyword evidence="1" id="KW-0732">Signal</keyword>
<name>A0A8J2N9G0_FUSEQ</name>
<evidence type="ECO:0000313" key="3">
    <source>
        <dbReference type="Proteomes" id="UP000693738"/>
    </source>
</evidence>
<dbReference type="AlphaFoldDB" id="A0A8J2N9G0"/>
<sequence length="98" mass="10644">MVKLLSLAVVTVALLAPISGASNCTPGLRYCGYVLLRVGNYKEQIIQALRAEGQDFDWRAINTSYFDCLGGSNGDIKWLSNCRTCVDNGYGNSDTCLT</sequence>